<evidence type="ECO:0000256" key="3">
    <source>
        <dbReference type="ARBA" id="ARBA00004065"/>
    </source>
</evidence>
<dbReference type="InterPro" id="IPR024567">
    <property type="entry name" value="RNase_HII/HIII_dom"/>
</dbReference>
<dbReference type="InterPro" id="IPR036397">
    <property type="entry name" value="RNaseH_sf"/>
</dbReference>
<dbReference type="GO" id="GO:0030145">
    <property type="term" value="F:manganese ion binding"/>
    <property type="evidence" value="ECO:0007669"/>
    <property type="project" value="UniProtKB-UniRule"/>
</dbReference>
<evidence type="ECO:0000256" key="11">
    <source>
        <dbReference type="ARBA" id="ARBA00022759"/>
    </source>
</evidence>
<comment type="similarity">
    <text evidence="5 14 16">Belongs to the RNase HII family.</text>
</comment>
<dbReference type="HAMAP" id="MF_00052_A">
    <property type="entry name" value="RNase_HII_A"/>
    <property type="match status" value="1"/>
</dbReference>
<name>A0AAE3FQX9_9EURY</name>
<evidence type="ECO:0000256" key="4">
    <source>
        <dbReference type="ARBA" id="ARBA00004496"/>
    </source>
</evidence>
<feature type="binding site" evidence="14 15">
    <location>
        <position position="7"/>
    </location>
    <ligand>
        <name>a divalent metal cation</name>
        <dbReference type="ChEBI" id="CHEBI:60240"/>
    </ligand>
</feature>
<comment type="cofactor">
    <cofactor evidence="14 15">
        <name>Mn(2+)</name>
        <dbReference type="ChEBI" id="CHEBI:29035"/>
    </cofactor>
    <cofactor evidence="14 15">
        <name>Mg(2+)</name>
        <dbReference type="ChEBI" id="CHEBI:18420"/>
    </cofactor>
    <text evidence="14 15">Manganese or magnesium. Binds 1 divalent metal ion per monomer in the absence of substrate. May bind a second metal ion after substrate binding.</text>
</comment>
<dbReference type="PROSITE" id="PS51975">
    <property type="entry name" value="RNASE_H_2"/>
    <property type="match status" value="1"/>
</dbReference>
<dbReference type="Gene3D" id="1.10.10.460">
    <property type="entry name" value="Ribonuclease hii. Domain 2"/>
    <property type="match status" value="1"/>
</dbReference>
<sequence length="214" mass="22355">MGRFGADEAGRGPALGSMFAGAVAVGDPDYLPDGVADSKQLTRAHRAELYEQLCDDDRIRTAVAEIPTGRIDDPETDMNTLTVEAQAAAIGQVVSAGDEGVVDACDPSESRFARRVADAVPATIEITAEHGADDAYPIVAAASIVAKVARDRHVDALAERYGAVGSGYPSDPTTREFLEEYVAEHGALPSCARESWGTCADVLAAAEQTGLDGF</sequence>
<dbReference type="GO" id="GO:0032299">
    <property type="term" value="C:ribonuclease H2 complex"/>
    <property type="evidence" value="ECO:0007669"/>
    <property type="project" value="TreeGrafter"/>
</dbReference>
<evidence type="ECO:0000256" key="7">
    <source>
        <dbReference type="ARBA" id="ARBA00019179"/>
    </source>
</evidence>
<dbReference type="InterPro" id="IPR001352">
    <property type="entry name" value="RNase_HII/HIII"/>
</dbReference>
<comment type="catalytic activity">
    <reaction evidence="1 14 15 16">
        <text>Endonucleolytic cleavage to 5'-phosphomonoester.</text>
        <dbReference type="EC" id="3.1.26.4"/>
    </reaction>
</comment>
<keyword evidence="19" id="KW-1185">Reference proteome</keyword>
<gene>
    <name evidence="14 18" type="primary">rnhB</name>
    <name evidence="18" type="ORF">AArcSt11_07575</name>
</gene>
<dbReference type="RefSeq" id="WP_250595987.1">
    <property type="nucleotide sequence ID" value="NZ_JAKRVY010000003.1"/>
</dbReference>
<dbReference type="GO" id="GO:0043137">
    <property type="term" value="P:DNA replication, removal of RNA primer"/>
    <property type="evidence" value="ECO:0007669"/>
    <property type="project" value="TreeGrafter"/>
</dbReference>
<dbReference type="GO" id="GO:0003723">
    <property type="term" value="F:RNA binding"/>
    <property type="evidence" value="ECO:0007669"/>
    <property type="project" value="UniProtKB-UniRule"/>
</dbReference>
<evidence type="ECO:0000256" key="9">
    <source>
        <dbReference type="ARBA" id="ARBA00022722"/>
    </source>
</evidence>
<evidence type="ECO:0000256" key="13">
    <source>
        <dbReference type="ARBA" id="ARBA00023211"/>
    </source>
</evidence>
<dbReference type="PANTHER" id="PTHR10954:SF23">
    <property type="entry name" value="RIBONUCLEASE"/>
    <property type="match status" value="1"/>
</dbReference>
<dbReference type="SUPFAM" id="SSF53098">
    <property type="entry name" value="Ribonuclease H-like"/>
    <property type="match status" value="1"/>
</dbReference>
<keyword evidence="10 14" id="KW-0479">Metal-binding</keyword>
<evidence type="ECO:0000256" key="15">
    <source>
        <dbReference type="PROSITE-ProRule" id="PRU01319"/>
    </source>
</evidence>
<feature type="binding site" evidence="14 15">
    <location>
        <position position="8"/>
    </location>
    <ligand>
        <name>a divalent metal cation</name>
        <dbReference type="ChEBI" id="CHEBI:60240"/>
    </ligand>
</feature>
<dbReference type="NCBIfam" id="TIGR00729">
    <property type="entry name" value="ribonuclease HII"/>
    <property type="match status" value="1"/>
</dbReference>
<dbReference type="EC" id="3.1.26.4" evidence="6 14"/>
<evidence type="ECO:0000313" key="19">
    <source>
        <dbReference type="Proteomes" id="UP001202674"/>
    </source>
</evidence>
<dbReference type="Proteomes" id="UP001202674">
    <property type="component" value="Unassembled WGS sequence"/>
</dbReference>
<dbReference type="InterPro" id="IPR020787">
    <property type="entry name" value="RNase_HII_arc"/>
</dbReference>
<comment type="subcellular location">
    <subcellularLocation>
        <location evidence="4 14">Cytoplasm</location>
    </subcellularLocation>
</comment>
<dbReference type="GO" id="GO:0006298">
    <property type="term" value="P:mismatch repair"/>
    <property type="evidence" value="ECO:0007669"/>
    <property type="project" value="TreeGrafter"/>
</dbReference>
<comment type="cofactor">
    <cofactor evidence="2">
        <name>Mg(2+)</name>
        <dbReference type="ChEBI" id="CHEBI:18420"/>
    </cofactor>
</comment>
<dbReference type="FunFam" id="1.10.10.460:FF:000001">
    <property type="entry name" value="Ribonuclease"/>
    <property type="match status" value="1"/>
</dbReference>
<feature type="domain" description="RNase H type-2" evidence="17">
    <location>
        <begin position="1"/>
        <end position="208"/>
    </location>
</feature>
<evidence type="ECO:0000259" key="17">
    <source>
        <dbReference type="PROSITE" id="PS51975"/>
    </source>
</evidence>
<dbReference type="GO" id="GO:0004523">
    <property type="term" value="F:RNA-DNA hybrid ribonuclease activity"/>
    <property type="evidence" value="ECO:0007669"/>
    <property type="project" value="UniProtKB-UniRule"/>
</dbReference>
<keyword evidence="9 14" id="KW-0540">Nuclease</keyword>
<evidence type="ECO:0000313" key="18">
    <source>
        <dbReference type="EMBL" id="MCL9813511.1"/>
    </source>
</evidence>
<evidence type="ECO:0000256" key="6">
    <source>
        <dbReference type="ARBA" id="ARBA00012180"/>
    </source>
</evidence>
<evidence type="ECO:0000256" key="14">
    <source>
        <dbReference type="HAMAP-Rule" id="MF_00052"/>
    </source>
</evidence>
<dbReference type="InterPro" id="IPR004649">
    <property type="entry name" value="RNase_H2_suA"/>
</dbReference>
<keyword evidence="8 14" id="KW-0963">Cytoplasm</keyword>
<evidence type="ECO:0000256" key="12">
    <source>
        <dbReference type="ARBA" id="ARBA00022801"/>
    </source>
</evidence>
<dbReference type="CDD" id="cd07180">
    <property type="entry name" value="RNase_HII_archaea_like"/>
    <property type="match status" value="1"/>
</dbReference>
<feature type="binding site" evidence="14 15">
    <location>
        <position position="103"/>
    </location>
    <ligand>
        <name>a divalent metal cation</name>
        <dbReference type="ChEBI" id="CHEBI:60240"/>
    </ligand>
</feature>
<evidence type="ECO:0000256" key="5">
    <source>
        <dbReference type="ARBA" id="ARBA00007383"/>
    </source>
</evidence>
<evidence type="ECO:0000256" key="2">
    <source>
        <dbReference type="ARBA" id="ARBA00001946"/>
    </source>
</evidence>
<evidence type="ECO:0000256" key="1">
    <source>
        <dbReference type="ARBA" id="ARBA00000077"/>
    </source>
</evidence>
<evidence type="ECO:0000256" key="16">
    <source>
        <dbReference type="RuleBase" id="RU003515"/>
    </source>
</evidence>
<dbReference type="GO" id="GO:0005737">
    <property type="term" value="C:cytoplasm"/>
    <property type="evidence" value="ECO:0007669"/>
    <property type="project" value="UniProtKB-SubCell"/>
</dbReference>
<proteinExistence type="inferred from homology"/>
<dbReference type="InterPro" id="IPR023160">
    <property type="entry name" value="RNase_HII_hlx-loop-hlx_cap_dom"/>
</dbReference>
<keyword evidence="13 14" id="KW-0464">Manganese</keyword>
<organism evidence="18 19">
    <name type="scientific">Natranaeroarchaeum aerophilus</name>
    <dbReference type="NCBI Taxonomy" id="2917711"/>
    <lineage>
        <taxon>Archaea</taxon>
        <taxon>Methanobacteriati</taxon>
        <taxon>Methanobacteriota</taxon>
        <taxon>Stenosarchaea group</taxon>
        <taxon>Halobacteria</taxon>
        <taxon>Halobacteriales</taxon>
        <taxon>Natronoarchaeaceae</taxon>
        <taxon>Natranaeroarchaeum</taxon>
    </lineage>
</organism>
<dbReference type="AlphaFoldDB" id="A0AAE3FQX9"/>
<reference evidence="18 19" key="1">
    <citation type="journal article" date="2022" name="Syst. Appl. Microbiol.">
        <title>Natronocalculus amylovorans gen. nov., sp. nov., and Natranaeroarchaeum aerophilus sp. nov., dominant culturable amylolytic natronoarchaea from hypersaline soda lakes in southwestern Siberia.</title>
        <authorList>
            <person name="Sorokin D.Y."/>
            <person name="Elcheninov A.G."/>
            <person name="Khizhniak T.V."/>
            <person name="Koenen M."/>
            <person name="Bale N.J."/>
            <person name="Damste J.S.S."/>
            <person name="Kublanov I.V."/>
        </authorList>
    </citation>
    <scope>NUCLEOTIDE SEQUENCE [LARGE SCALE GENOMIC DNA]</scope>
    <source>
        <strain evidence="18 19">AArc-St1-1</strain>
    </source>
</reference>
<keyword evidence="12 14" id="KW-0378">Hydrolase</keyword>
<dbReference type="Pfam" id="PF01351">
    <property type="entry name" value="RNase_HII"/>
    <property type="match status" value="1"/>
</dbReference>
<dbReference type="PANTHER" id="PTHR10954">
    <property type="entry name" value="RIBONUCLEASE H2 SUBUNIT A"/>
    <property type="match status" value="1"/>
</dbReference>
<comment type="caution">
    <text evidence="18">The sequence shown here is derived from an EMBL/GenBank/DDBJ whole genome shotgun (WGS) entry which is preliminary data.</text>
</comment>
<protein>
    <recommendedName>
        <fullName evidence="7 14">Ribonuclease HII</fullName>
        <shortName evidence="14">RNase HII</shortName>
        <ecNumber evidence="6 14">3.1.26.4</ecNumber>
    </recommendedName>
</protein>
<dbReference type="InterPro" id="IPR012337">
    <property type="entry name" value="RNaseH-like_sf"/>
</dbReference>
<dbReference type="EMBL" id="JAKRVY010000003">
    <property type="protein sequence ID" value="MCL9813511.1"/>
    <property type="molecule type" value="Genomic_DNA"/>
</dbReference>
<evidence type="ECO:0000256" key="10">
    <source>
        <dbReference type="ARBA" id="ARBA00022723"/>
    </source>
</evidence>
<dbReference type="Gene3D" id="3.30.420.10">
    <property type="entry name" value="Ribonuclease H-like superfamily/Ribonuclease H"/>
    <property type="match status" value="1"/>
</dbReference>
<comment type="function">
    <text evidence="3 14 16">Endonuclease that specifically degrades the RNA of RNA-DNA hybrids.</text>
</comment>
<evidence type="ECO:0000256" key="8">
    <source>
        <dbReference type="ARBA" id="ARBA00022490"/>
    </source>
</evidence>
<accession>A0AAE3FQX9</accession>
<keyword evidence="11 14" id="KW-0255">Endonuclease</keyword>